<evidence type="ECO:0000256" key="9">
    <source>
        <dbReference type="ARBA" id="ARBA00023157"/>
    </source>
</evidence>
<evidence type="ECO:0000256" key="1">
    <source>
        <dbReference type="ARBA" id="ARBA00004251"/>
    </source>
</evidence>
<comment type="function">
    <text evidence="12">Mediates selective transcytosis of polymeric IgA and IgM across mucosal epithelial cells. Binds polymeric IgA and IgM at the basolateral surface of epithelial cells. The complex is then transported across the cell to be secreted at the apical surface. During this process, a cleavage occurs that separates the extracellular (known as the secretory component) from the transmembrane segment.</text>
</comment>
<dbReference type="PANTHER" id="PTHR11860">
    <property type="entry name" value="POLYMERIC-IMMUNOGLOBULIN RECEPTOR"/>
    <property type="match status" value="1"/>
</dbReference>
<keyword evidence="3" id="KW-1003">Cell membrane</keyword>
<evidence type="ECO:0000256" key="4">
    <source>
        <dbReference type="ARBA" id="ARBA00022525"/>
    </source>
</evidence>
<dbReference type="SMART" id="SM00406">
    <property type="entry name" value="IGv"/>
    <property type="match status" value="3"/>
</dbReference>
<protein>
    <recommendedName>
        <fullName evidence="15">Polymeric immunoglobulin receptor</fullName>
    </recommendedName>
</protein>
<evidence type="ECO:0000256" key="12">
    <source>
        <dbReference type="ARBA" id="ARBA00049599"/>
    </source>
</evidence>
<feature type="chain" id="PRO_5029639817" description="Polymeric immunoglobulin receptor" evidence="17">
    <location>
        <begin position="19"/>
        <end position="574"/>
    </location>
</feature>
<sequence length="574" mass="63402">MALLAFILLLTFLPDASSRLLPKAAISGHVFGPQQVYGLLEGSVTVKCFYPPTSVNRHDRKYWCRETPTGCTTVVSTNGYKAPGYKGRVSIIDYPLDKNFQITMTGLTKEDEGTYQCGIGINGRGLSFKVGVVVSEGSEVPEAAELFYVKLYDTFRVTCSFADEYAPCKKYICKSEKSGCSHVADNQRHYGEAYKGRALLKVEMDPSSFSVTITQMSWEDSGLYVCGANCSTDKEASKELDVYVYEEGKIPQVKPTVFGVKGSSATFECRYEPLRDSSEKFWAKWNEGKIKNIISTKEWFDDLYKGRVAIFSNPQNNTYTVILNQLTDSDSGYYWCMSDQDKEQQTSTELKVIDGEPGLEGKTPVVAQVGSRVDLTCSYPCKYYSYQKYWCKWSNTGCTILPSTDNKQPGTDVSCDTDNRTVTLTINPVGKSDHAGTYWCGVKRNGVFGETMAVKLEVPAGEIQGKGRAFPPPQHCRSGCSSAGRKVLSISTSSEESHRPNTLLLVLGPVGAALLVLVAAFAVFKFRQLRRSDLVSVGSYRTNISMSDFECVKEYGASNKGCVKETQETQMGGD</sequence>
<comment type="caution">
    <text evidence="19">The sequence shown here is derived from an EMBL/GenBank/DDBJ whole genome shotgun (WGS) entry which is preliminary data.</text>
</comment>
<feature type="transmembrane region" description="Helical" evidence="16">
    <location>
        <begin position="503"/>
        <end position="524"/>
    </location>
</feature>
<evidence type="ECO:0000256" key="6">
    <source>
        <dbReference type="ARBA" id="ARBA00022729"/>
    </source>
</evidence>
<dbReference type="InterPro" id="IPR013783">
    <property type="entry name" value="Ig-like_fold"/>
</dbReference>
<evidence type="ECO:0000256" key="17">
    <source>
        <dbReference type="SAM" id="SignalP"/>
    </source>
</evidence>
<dbReference type="GO" id="GO:0005576">
    <property type="term" value="C:extracellular region"/>
    <property type="evidence" value="ECO:0007669"/>
    <property type="project" value="UniProtKB-SubCell"/>
</dbReference>
<evidence type="ECO:0000256" key="13">
    <source>
        <dbReference type="ARBA" id="ARBA00049604"/>
    </source>
</evidence>
<feature type="domain" description="Ig-like" evidence="18">
    <location>
        <begin position="251"/>
        <end position="353"/>
    </location>
</feature>
<dbReference type="Proteomes" id="UP000582182">
    <property type="component" value="Unassembled WGS sequence"/>
</dbReference>
<evidence type="ECO:0000256" key="7">
    <source>
        <dbReference type="ARBA" id="ARBA00022989"/>
    </source>
</evidence>
<evidence type="ECO:0000256" key="16">
    <source>
        <dbReference type="SAM" id="Phobius"/>
    </source>
</evidence>
<proteinExistence type="predicted"/>
<dbReference type="InterPro" id="IPR003599">
    <property type="entry name" value="Ig_sub"/>
</dbReference>
<evidence type="ECO:0000259" key="18">
    <source>
        <dbReference type="PROSITE" id="PS50835"/>
    </source>
</evidence>
<dbReference type="SUPFAM" id="SSF48726">
    <property type="entry name" value="Immunoglobulin"/>
    <property type="match status" value="4"/>
</dbReference>
<organism evidence="19 20">
    <name type="scientific">Turnix velox</name>
    <name type="common">Little buttonquail</name>
    <dbReference type="NCBI Taxonomy" id="2529409"/>
    <lineage>
        <taxon>Eukaryota</taxon>
        <taxon>Metazoa</taxon>
        <taxon>Chordata</taxon>
        <taxon>Craniata</taxon>
        <taxon>Vertebrata</taxon>
        <taxon>Euteleostomi</taxon>
        <taxon>Archelosauria</taxon>
        <taxon>Archosauria</taxon>
        <taxon>Dinosauria</taxon>
        <taxon>Saurischia</taxon>
        <taxon>Theropoda</taxon>
        <taxon>Coelurosauria</taxon>
        <taxon>Aves</taxon>
        <taxon>Neognathae</taxon>
        <taxon>Neoaves</taxon>
        <taxon>Charadriiformes</taxon>
        <taxon>Turnicidae</taxon>
        <taxon>Turnix</taxon>
    </lineage>
</organism>
<evidence type="ECO:0000256" key="5">
    <source>
        <dbReference type="ARBA" id="ARBA00022692"/>
    </source>
</evidence>
<dbReference type="CDD" id="cd05716">
    <property type="entry name" value="IgV_pIgR_like"/>
    <property type="match status" value="3"/>
</dbReference>
<feature type="non-terminal residue" evidence="19">
    <location>
        <position position="1"/>
    </location>
</feature>
<feature type="domain" description="Ig-like" evidence="18">
    <location>
        <begin position="357"/>
        <end position="457"/>
    </location>
</feature>
<evidence type="ECO:0000256" key="11">
    <source>
        <dbReference type="ARBA" id="ARBA00023319"/>
    </source>
</evidence>
<dbReference type="GO" id="GO:0005886">
    <property type="term" value="C:plasma membrane"/>
    <property type="evidence" value="ECO:0007669"/>
    <property type="project" value="UniProtKB-SubCell"/>
</dbReference>
<evidence type="ECO:0000256" key="14">
    <source>
        <dbReference type="ARBA" id="ARBA00049678"/>
    </source>
</evidence>
<comment type="function">
    <text evidence="13">Through its N-linked glycans ensures anchoring of secretory IgA (sIgA) molecules to mucus lining the epithelial surface to neutralize extracellular pathogens. On its own (free form) may act as a non-specific microbial scavenger to prevent pathogen interaction with epithelial cells.</text>
</comment>
<evidence type="ECO:0000256" key="10">
    <source>
        <dbReference type="ARBA" id="ARBA00023180"/>
    </source>
</evidence>
<dbReference type="OrthoDB" id="6157407at2759"/>
<dbReference type="PROSITE" id="PS50835">
    <property type="entry name" value="IG_LIKE"/>
    <property type="match status" value="2"/>
</dbReference>
<dbReference type="Pfam" id="PF07686">
    <property type="entry name" value="V-set"/>
    <property type="match status" value="4"/>
</dbReference>
<dbReference type="GO" id="GO:0004888">
    <property type="term" value="F:transmembrane signaling receptor activity"/>
    <property type="evidence" value="ECO:0007669"/>
    <property type="project" value="TreeGrafter"/>
</dbReference>
<dbReference type="EMBL" id="VZTY01009397">
    <property type="protein sequence ID" value="NXU50425.1"/>
    <property type="molecule type" value="Genomic_DNA"/>
</dbReference>
<keyword evidence="11" id="KW-0393">Immunoglobulin domain</keyword>
<keyword evidence="7 16" id="KW-1133">Transmembrane helix</keyword>
<keyword evidence="10" id="KW-0325">Glycoprotein</keyword>
<keyword evidence="5 16" id="KW-0812">Transmembrane</keyword>
<dbReference type="PANTHER" id="PTHR11860:SF82">
    <property type="entry name" value="POLYMERIC IMMUNOGLOBULIN RECEPTOR"/>
    <property type="match status" value="1"/>
</dbReference>
<keyword evidence="9" id="KW-1015">Disulfide bond</keyword>
<comment type="subcellular location">
    <subcellularLocation>
        <location evidence="1">Cell membrane</location>
        <topology evidence="1">Single-pass type I membrane protein</topology>
    </subcellularLocation>
    <subcellularLocation>
        <location evidence="2">Secreted</location>
    </subcellularLocation>
</comment>
<keyword evidence="20" id="KW-1185">Reference proteome</keyword>
<dbReference type="AlphaFoldDB" id="A0A7L3L8J6"/>
<dbReference type="Gene3D" id="2.60.40.10">
    <property type="entry name" value="Immunoglobulins"/>
    <property type="match status" value="4"/>
</dbReference>
<dbReference type="InterPro" id="IPR007110">
    <property type="entry name" value="Ig-like_dom"/>
</dbReference>
<dbReference type="InterPro" id="IPR036179">
    <property type="entry name" value="Ig-like_dom_sf"/>
</dbReference>
<accession>A0A7L3L8J6</accession>
<dbReference type="InterPro" id="IPR050671">
    <property type="entry name" value="CD300_family_receptors"/>
</dbReference>
<evidence type="ECO:0000256" key="2">
    <source>
        <dbReference type="ARBA" id="ARBA00004613"/>
    </source>
</evidence>
<keyword evidence="6 17" id="KW-0732">Signal</keyword>
<gene>
    <name evidence="19" type="primary">Pigr_1</name>
    <name evidence="19" type="ORF">TURVEL_R06549</name>
</gene>
<evidence type="ECO:0000313" key="20">
    <source>
        <dbReference type="Proteomes" id="UP000582182"/>
    </source>
</evidence>
<keyword evidence="8 16" id="KW-0472">Membrane</keyword>
<comment type="subunit">
    <text evidence="14">Interacts (mainly via CDR1-like domain) with dimeric IgA. Interacts (mainly via CDR2-like domain) with pentameric IgM.</text>
</comment>
<feature type="signal peptide" evidence="17">
    <location>
        <begin position="1"/>
        <end position="18"/>
    </location>
</feature>
<evidence type="ECO:0000313" key="19">
    <source>
        <dbReference type="EMBL" id="NXU50425.1"/>
    </source>
</evidence>
<keyword evidence="4" id="KW-0964">Secreted</keyword>
<reference evidence="19 20" key="1">
    <citation type="submission" date="2019-09" db="EMBL/GenBank/DDBJ databases">
        <title>Bird 10,000 Genomes (B10K) Project - Family phase.</title>
        <authorList>
            <person name="Zhang G."/>
        </authorList>
    </citation>
    <scope>NUCLEOTIDE SEQUENCE [LARGE SCALE GENOMIC DNA]</scope>
    <source>
        <strain evidence="19">B10K-DU-029-46</strain>
    </source>
</reference>
<feature type="non-terminal residue" evidence="19">
    <location>
        <position position="574"/>
    </location>
</feature>
<evidence type="ECO:0000256" key="15">
    <source>
        <dbReference type="ARBA" id="ARBA00049745"/>
    </source>
</evidence>
<name>A0A7L3L8J6_9CHAR</name>
<dbReference type="InterPro" id="IPR013106">
    <property type="entry name" value="Ig_V-set"/>
</dbReference>
<dbReference type="SMART" id="SM00409">
    <property type="entry name" value="IG"/>
    <property type="match status" value="4"/>
</dbReference>
<evidence type="ECO:0000256" key="8">
    <source>
        <dbReference type="ARBA" id="ARBA00023136"/>
    </source>
</evidence>
<evidence type="ECO:0000256" key="3">
    <source>
        <dbReference type="ARBA" id="ARBA00022475"/>
    </source>
</evidence>